<feature type="transmembrane region" description="Helical" evidence="8">
    <location>
        <begin position="7"/>
        <end position="30"/>
    </location>
</feature>
<feature type="transmembrane region" description="Helical" evidence="8">
    <location>
        <begin position="171"/>
        <end position="194"/>
    </location>
</feature>
<comment type="subcellular location">
    <subcellularLocation>
        <location evidence="1">Membrane</location>
        <topology evidence="1">Multi-pass membrane protein</topology>
    </subcellularLocation>
</comment>
<organism evidence="10 11">
    <name type="scientific">Helicobacter macacae MIT 99-5501</name>
    <dbReference type="NCBI Taxonomy" id="1357400"/>
    <lineage>
        <taxon>Bacteria</taxon>
        <taxon>Pseudomonadati</taxon>
        <taxon>Campylobacterota</taxon>
        <taxon>Epsilonproteobacteria</taxon>
        <taxon>Campylobacterales</taxon>
        <taxon>Helicobacteraceae</taxon>
        <taxon>Helicobacter</taxon>
    </lineage>
</organism>
<proteinExistence type="inferred from homology"/>
<dbReference type="RefSeq" id="WP_023928593.1">
    <property type="nucleotide sequence ID" value="NZ_KI669455.1"/>
</dbReference>
<feature type="transmembrane region" description="Helical" evidence="8">
    <location>
        <begin position="144"/>
        <end position="165"/>
    </location>
</feature>
<dbReference type="PATRIC" id="fig|1357400.3.peg.2412"/>
<keyword evidence="3 8" id="KW-0812">Transmembrane</keyword>
<evidence type="ECO:0000259" key="9">
    <source>
        <dbReference type="Pfam" id="PF02683"/>
    </source>
</evidence>
<evidence type="ECO:0000256" key="7">
    <source>
        <dbReference type="SAM" id="MobiDB-lite"/>
    </source>
</evidence>
<dbReference type="PANTHER" id="PTHR31272:SF4">
    <property type="entry name" value="CYTOCHROME C-TYPE BIOGENESIS PROTEIN HI_1454-RELATED"/>
    <property type="match status" value="1"/>
</dbReference>
<feature type="transmembrane region" description="Helical" evidence="8">
    <location>
        <begin position="215"/>
        <end position="243"/>
    </location>
</feature>
<dbReference type="PANTHER" id="PTHR31272">
    <property type="entry name" value="CYTOCHROME C-TYPE BIOGENESIS PROTEIN HI_1454-RELATED"/>
    <property type="match status" value="1"/>
</dbReference>
<dbReference type="HOGENOM" id="CLU_053225_2_0_7"/>
<dbReference type="InterPro" id="IPR051790">
    <property type="entry name" value="Cytochrome_c-biogenesis_DsbD"/>
</dbReference>
<evidence type="ECO:0000256" key="2">
    <source>
        <dbReference type="ARBA" id="ARBA00006143"/>
    </source>
</evidence>
<keyword evidence="5 8" id="KW-1133">Transmembrane helix</keyword>
<evidence type="ECO:0000256" key="4">
    <source>
        <dbReference type="ARBA" id="ARBA00022748"/>
    </source>
</evidence>
<feature type="transmembrane region" description="Helical" evidence="8">
    <location>
        <begin position="290"/>
        <end position="312"/>
    </location>
</feature>
<gene>
    <name evidence="10" type="ORF">HMPREF2086_01789</name>
</gene>
<keyword evidence="6 8" id="KW-0472">Membrane</keyword>
<protein>
    <recommendedName>
        <fullName evidence="9">Cytochrome C biogenesis protein transmembrane domain-containing protein</fullName>
    </recommendedName>
</protein>
<evidence type="ECO:0000256" key="3">
    <source>
        <dbReference type="ARBA" id="ARBA00022692"/>
    </source>
</evidence>
<dbReference type="InterPro" id="IPR003834">
    <property type="entry name" value="Cyt_c_assmbl_TM_dom"/>
</dbReference>
<dbReference type="GO" id="GO:0017004">
    <property type="term" value="P:cytochrome complex assembly"/>
    <property type="evidence" value="ECO:0007669"/>
    <property type="project" value="UniProtKB-KW"/>
</dbReference>
<feature type="domain" description="Cytochrome C biogenesis protein transmembrane" evidence="9">
    <location>
        <begin position="140"/>
        <end position="305"/>
    </location>
</feature>
<dbReference type="Pfam" id="PF02683">
    <property type="entry name" value="DsbD_TM"/>
    <property type="match status" value="1"/>
</dbReference>
<comment type="similarity">
    <text evidence="2">Belongs to the DsbD family.</text>
</comment>
<feature type="transmembrane region" description="Helical" evidence="8">
    <location>
        <begin position="249"/>
        <end position="270"/>
    </location>
</feature>
<evidence type="ECO:0000313" key="10">
    <source>
        <dbReference type="EMBL" id="ETD22478.1"/>
    </source>
</evidence>
<keyword evidence="4" id="KW-0201">Cytochrome c-type biogenesis</keyword>
<dbReference type="Proteomes" id="UP000018731">
    <property type="component" value="Unassembled WGS sequence"/>
</dbReference>
<dbReference type="eggNOG" id="COG0785">
    <property type="taxonomic scope" value="Bacteria"/>
</dbReference>
<name>V8C519_9HELI</name>
<evidence type="ECO:0000313" key="11">
    <source>
        <dbReference type="Proteomes" id="UP000018731"/>
    </source>
</evidence>
<feature type="compositionally biased region" description="Polar residues" evidence="7">
    <location>
        <begin position="98"/>
        <end position="110"/>
    </location>
</feature>
<dbReference type="GO" id="GO:0016020">
    <property type="term" value="C:membrane"/>
    <property type="evidence" value="ECO:0007669"/>
    <property type="project" value="UniProtKB-SubCell"/>
</dbReference>
<comment type="caution">
    <text evidence="10">The sequence shown here is derived from an EMBL/GenBank/DDBJ whole genome shotgun (WGS) entry which is preliminary data.</text>
</comment>
<keyword evidence="11" id="KW-1185">Reference proteome</keyword>
<dbReference type="EMBL" id="AZJI01000009">
    <property type="protein sequence ID" value="ETD22478.1"/>
    <property type="molecule type" value="Genomic_DNA"/>
</dbReference>
<evidence type="ECO:0000256" key="8">
    <source>
        <dbReference type="SAM" id="Phobius"/>
    </source>
</evidence>
<feature type="region of interest" description="Disordered" evidence="7">
    <location>
        <begin position="98"/>
        <end position="129"/>
    </location>
</feature>
<accession>V8C519</accession>
<evidence type="ECO:0000256" key="6">
    <source>
        <dbReference type="ARBA" id="ARBA00023136"/>
    </source>
</evidence>
<feature type="compositionally biased region" description="Low complexity" evidence="7">
    <location>
        <begin position="111"/>
        <end position="125"/>
    </location>
</feature>
<evidence type="ECO:0000256" key="5">
    <source>
        <dbReference type="ARBA" id="ARBA00022989"/>
    </source>
</evidence>
<dbReference type="AlphaFoldDB" id="V8C519"/>
<sequence>MEQSLLEYFYGGATITPFFVAFFAGLLSFLSPCTLPLVPLYMAYISGVSLAELSASTSDSTKDSKIFAKQDSIINDLSQANPQIPAQSHAKLSIHPAQSNTQNNPSITHIKSTTQKSTTQKYSSQNPKSPHLSNIRYMIFARSFAFVLGFSLVFILAGVALRSVFFVLDSVLLEILAGVVVLIFGLHFLGVFHIKWLYVSKKFQLKATHPAIKILAPFVLGVSFALGWSPCTGPIFGAIALMASTSTQGFALLCLYALGFALPFLVLALALERGFELIDRFKPHLRKVEILSGILLVCVGSFMISGDFSLYLGKISEWIAKI</sequence>
<reference evidence="10 11" key="1">
    <citation type="journal article" date="2014" name="Genome Announc.">
        <title>Draft genome sequences of six enterohepatic helicobacter species isolated from humans and one from rhesus macaques.</title>
        <authorList>
            <person name="Shen Z."/>
            <person name="Sheh A."/>
            <person name="Young S.K."/>
            <person name="Abouelliel A."/>
            <person name="Ward D.V."/>
            <person name="Earl A.M."/>
            <person name="Fox J.G."/>
        </authorList>
    </citation>
    <scope>NUCLEOTIDE SEQUENCE [LARGE SCALE GENOMIC DNA]</scope>
    <source>
        <strain evidence="10 11">MIT 99-5501</strain>
    </source>
</reference>
<dbReference type="STRING" id="1357400.HMPREF2086_01789"/>
<evidence type="ECO:0000256" key="1">
    <source>
        <dbReference type="ARBA" id="ARBA00004141"/>
    </source>
</evidence>